<evidence type="ECO:0000313" key="7">
    <source>
        <dbReference type="Proteomes" id="UP000653411"/>
    </source>
</evidence>
<dbReference type="Proteomes" id="UP000653411">
    <property type="component" value="Unassembled WGS sequence"/>
</dbReference>
<feature type="domain" description="Aldehyde dehydrogenase" evidence="5">
    <location>
        <begin position="26"/>
        <end position="487"/>
    </location>
</feature>
<evidence type="ECO:0000256" key="2">
    <source>
        <dbReference type="ARBA" id="ARBA00023002"/>
    </source>
</evidence>
<dbReference type="SUPFAM" id="SSF53720">
    <property type="entry name" value="ALDH-like"/>
    <property type="match status" value="1"/>
</dbReference>
<evidence type="ECO:0000256" key="1">
    <source>
        <dbReference type="ARBA" id="ARBA00009986"/>
    </source>
</evidence>
<keyword evidence="2 4" id="KW-0560">Oxidoreductase</keyword>
<sequence length="492" mass="51956">MTTTAPVSFDIAALLPDGTHLIAGEWVPARSKAVLEVINPATGALLARVPRGTAEDIDDAVRAAEQALSAWRDTSPAVRGELLYRWAELVREHDDDINRLEAMEVGHPVGPSPIAARLTYLAGKADKVLGNTLPTRSPDMLGLTLREPYGVVGAIIPWNAPGPMTVFNTAAPIAAGNTVVLKPAEDAPLTALYLARLAQEAGIPPGVLNVVTGYGNEAGAALPAHPGIRKMSFTGSPATGTAVMEACARNLIPLQLELGGKSPQIVLPDADLTKAVPAIVRSIVMNSGQVCAAGSRVLVHPSLHDQLVTEVTDAFRTVRVGLWDQPVDMGPLINARQEKRVLDYLAIGREEGAEVVVGGGKLAGEPYENGYFVEPTLFDQVRPEMRIAQEEIFGPVLSVLTYEDEEEAVAIANGTRYGLTAAVWTQDIGRAVRLARRVQAGQIAVNTLGDGGPGGAIGAPFGGYKHSGFGRSMGTDYLEDWTQVKCVVINAG</sequence>
<dbReference type="InterPro" id="IPR016163">
    <property type="entry name" value="Ald_DH_C"/>
</dbReference>
<feature type="active site" evidence="3">
    <location>
        <position position="257"/>
    </location>
</feature>
<evidence type="ECO:0000259" key="5">
    <source>
        <dbReference type="Pfam" id="PF00171"/>
    </source>
</evidence>
<dbReference type="InterPro" id="IPR016160">
    <property type="entry name" value="Ald_DH_CS_CYS"/>
</dbReference>
<dbReference type="FunFam" id="3.40.605.10:FF:000007">
    <property type="entry name" value="NAD/NADP-dependent betaine aldehyde dehydrogenase"/>
    <property type="match status" value="1"/>
</dbReference>
<protein>
    <submittedName>
        <fullName evidence="6">Aldehyde dehydrogenase</fullName>
    </submittedName>
</protein>
<accession>A0A917XG32</accession>
<dbReference type="PROSITE" id="PS00687">
    <property type="entry name" value="ALDEHYDE_DEHYDR_GLU"/>
    <property type="match status" value="1"/>
</dbReference>
<dbReference type="PANTHER" id="PTHR11699">
    <property type="entry name" value="ALDEHYDE DEHYDROGENASE-RELATED"/>
    <property type="match status" value="1"/>
</dbReference>
<gene>
    <name evidence="6" type="ORF">GCM10011578_051080</name>
</gene>
<proteinExistence type="inferred from homology"/>
<dbReference type="InterPro" id="IPR029510">
    <property type="entry name" value="Ald_DH_CS_GLU"/>
</dbReference>
<dbReference type="Gene3D" id="3.40.309.10">
    <property type="entry name" value="Aldehyde Dehydrogenase, Chain A, domain 2"/>
    <property type="match status" value="1"/>
</dbReference>
<reference evidence="6" key="1">
    <citation type="journal article" date="2014" name="Int. J. Syst. Evol. Microbiol.">
        <title>Complete genome sequence of Corynebacterium casei LMG S-19264T (=DSM 44701T), isolated from a smear-ripened cheese.</title>
        <authorList>
            <consortium name="US DOE Joint Genome Institute (JGI-PGF)"/>
            <person name="Walter F."/>
            <person name="Albersmeier A."/>
            <person name="Kalinowski J."/>
            <person name="Ruckert C."/>
        </authorList>
    </citation>
    <scope>NUCLEOTIDE SEQUENCE</scope>
    <source>
        <strain evidence="6">CGMCC 4.7110</strain>
    </source>
</reference>
<dbReference type="Pfam" id="PF00171">
    <property type="entry name" value="Aldedh"/>
    <property type="match status" value="1"/>
</dbReference>
<dbReference type="PROSITE" id="PS00070">
    <property type="entry name" value="ALDEHYDE_DEHYDR_CYS"/>
    <property type="match status" value="1"/>
</dbReference>
<dbReference type="FunFam" id="3.40.309.10:FF:000012">
    <property type="entry name" value="Betaine aldehyde dehydrogenase"/>
    <property type="match status" value="1"/>
</dbReference>
<reference evidence="6" key="2">
    <citation type="submission" date="2020-09" db="EMBL/GenBank/DDBJ databases">
        <authorList>
            <person name="Sun Q."/>
            <person name="Zhou Y."/>
        </authorList>
    </citation>
    <scope>NUCLEOTIDE SEQUENCE</scope>
    <source>
        <strain evidence="6">CGMCC 4.7110</strain>
    </source>
</reference>
<dbReference type="GO" id="GO:0016620">
    <property type="term" value="F:oxidoreductase activity, acting on the aldehyde or oxo group of donors, NAD or NADP as acceptor"/>
    <property type="evidence" value="ECO:0007669"/>
    <property type="project" value="InterPro"/>
</dbReference>
<dbReference type="EMBL" id="BMML01000011">
    <property type="protein sequence ID" value="GGN20484.1"/>
    <property type="molecule type" value="Genomic_DNA"/>
</dbReference>
<evidence type="ECO:0000313" key="6">
    <source>
        <dbReference type="EMBL" id="GGN20484.1"/>
    </source>
</evidence>
<evidence type="ECO:0000256" key="3">
    <source>
        <dbReference type="PROSITE-ProRule" id="PRU10007"/>
    </source>
</evidence>
<dbReference type="InterPro" id="IPR016162">
    <property type="entry name" value="Ald_DH_N"/>
</dbReference>
<dbReference type="InterPro" id="IPR016161">
    <property type="entry name" value="Ald_DH/histidinol_DH"/>
</dbReference>
<comment type="caution">
    <text evidence="6">The sequence shown here is derived from an EMBL/GenBank/DDBJ whole genome shotgun (WGS) entry which is preliminary data.</text>
</comment>
<dbReference type="RefSeq" id="WP_189265128.1">
    <property type="nucleotide sequence ID" value="NZ_BMML01000011.1"/>
</dbReference>
<dbReference type="Gene3D" id="3.40.605.10">
    <property type="entry name" value="Aldehyde Dehydrogenase, Chain A, domain 1"/>
    <property type="match status" value="1"/>
</dbReference>
<keyword evidence="7" id="KW-1185">Reference proteome</keyword>
<comment type="similarity">
    <text evidence="1 4">Belongs to the aldehyde dehydrogenase family.</text>
</comment>
<organism evidence="6 7">
    <name type="scientific">Streptomyces fuscichromogenes</name>
    <dbReference type="NCBI Taxonomy" id="1324013"/>
    <lineage>
        <taxon>Bacteria</taxon>
        <taxon>Bacillati</taxon>
        <taxon>Actinomycetota</taxon>
        <taxon>Actinomycetes</taxon>
        <taxon>Kitasatosporales</taxon>
        <taxon>Streptomycetaceae</taxon>
        <taxon>Streptomyces</taxon>
    </lineage>
</organism>
<dbReference type="InterPro" id="IPR015590">
    <property type="entry name" value="Aldehyde_DH_dom"/>
</dbReference>
<name>A0A917XG32_9ACTN</name>
<evidence type="ECO:0000256" key="4">
    <source>
        <dbReference type="RuleBase" id="RU003345"/>
    </source>
</evidence>
<dbReference type="AlphaFoldDB" id="A0A917XG32"/>